<proteinExistence type="predicted"/>
<dbReference type="GO" id="GO:0006357">
    <property type="term" value="P:regulation of transcription by RNA polymerase II"/>
    <property type="evidence" value="ECO:0000318"/>
    <property type="project" value="GO_Central"/>
</dbReference>
<dbReference type="OrthoDB" id="3264316at2759"/>
<feature type="compositionally biased region" description="Acidic residues" evidence="1">
    <location>
        <begin position="64"/>
        <end position="75"/>
    </location>
</feature>
<reference evidence="3" key="2">
    <citation type="journal article" date="2011" name="Proc. Natl. Acad. Sci. U.S.A.">
        <title>Obligate biotrophy features unraveled by the genomic analysis of rust fungi.</title>
        <authorList>
            <person name="Duplessis S."/>
            <person name="Cuomo C.A."/>
            <person name="Lin Y.-C."/>
            <person name="Aerts A."/>
            <person name="Tisserant E."/>
            <person name="Veneault-Fourrey C."/>
            <person name="Joly D.L."/>
            <person name="Hacquard S."/>
            <person name="Amselem J."/>
            <person name="Cantarel B.L."/>
            <person name="Chiu R."/>
            <person name="Coutinho P.M."/>
            <person name="Feau N."/>
            <person name="Field M."/>
            <person name="Frey P."/>
            <person name="Gelhaye E."/>
            <person name="Goldberg J."/>
            <person name="Grabherr M.G."/>
            <person name="Kodira C.D."/>
            <person name="Kohler A."/>
            <person name="Kuees U."/>
            <person name="Lindquist E.A."/>
            <person name="Lucas S.M."/>
            <person name="Mago R."/>
            <person name="Mauceli E."/>
            <person name="Morin E."/>
            <person name="Murat C."/>
            <person name="Pangilinan J.L."/>
            <person name="Park R."/>
            <person name="Pearson M."/>
            <person name="Quesneville H."/>
            <person name="Rouhier N."/>
            <person name="Sakthikumar S."/>
            <person name="Salamov A.A."/>
            <person name="Schmutz J."/>
            <person name="Selles B."/>
            <person name="Shapiro H."/>
            <person name="Tanguay P."/>
            <person name="Tuskan G.A."/>
            <person name="Henrissat B."/>
            <person name="Van de Peer Y."/>
            <person name="Rouze P."/>
            <person name="Ellis J.G."/>
            <person name="Dodds P.N."/>
            <person name="Schein J.E."/>
            <person name="Zhong S."/>
            <person name="Hamelin R.C."/>
            <person name="Grigoriev I.V."/>
            <person name="Szabo L.J."/>
            <person name="Martin F."/>
        </authorList>
    </citation>
    <scope>NUCLEOTIDE SEQUENCE [LARGE SCALE GENOMIC DNA]</scope>
    <source>
        <strain evidence="3">CRL 75-36-700-3 / race SCCL</strain>
    </source>
</reference>
<feature type="region of interest" description="Disordered" evidence="1">
    <location>
        <begin position="50"/>
        <end position="78"/>
    </location>
</feature>
<dbReference type="GeneID" id="10530191"/>
<keyword evidence="3" id="KW-1185">Reference proteome</keyword>
<gene>
    <name evidence="2" type="ORF">PGTG_16323</name>
</gene>
<dbReference type="InParanoid" id="E3L1A2"/>
<evidence type="ECO:0000313" key="2">
    <source>
        <dbReference type="EMBL" id="EFP90297.2"/>
    </source>
</evidence>
<dbReference type="Proteomes" id="UP000008783">
    <property type="component" value="Unassembled WGS sequence"/>
</dbReference>
<dbReference type="HOGENOM" id="CLU_054326_0_0_1"/>
<dbReference type="SUPFAM" id="SSF53098">
    <property type="entry name" value="Ribonuclease H-like"/>
    <property type="match status" value="1"/>
</dbReference>
<dbReference type="KEGG" id="pgr:PGTG_16323"/>
<evidence type="ECO:0000256" key="1">
    <source>
        <dbReference type="SAM" id="MobiDB-lite"/>
    </source>
</evidence>
<name>E3L1A2_PUCGT</name>
<dbReference type="eggNOG" id="KOG1121">
    <property type="taxonomic scope" value="Eukaryota"/>
</dbReference>
<dbReference type="VEuPathDB" id="FungiDB:PGTG_16323"/>
<dbReference type="EMBL" id="DS178331">
    <property type="protein sequence ID" value="EFP90297.2"/>
    <property type="molecule type" value="Genomic_DNA"/>
</dbReference>
<evidence type="ECO:0000313" key="3">
    <source>
        <dbReference type="Proteomes" id="UP000008783"/>
    </source>
</evidence>
<dbReference type="RefSeq" id="XP_003334716.2">
    <property type="nucleotide sequence ID" value="XM_003334668.2"/>
</dbReference>
<organism evidence="2 3">
    <name type="scientific">Puccinia graminis f. sp. tritici (strain CRL 75-36-700-3 / race SCCL)</name>
    <name type="common">Black stem rust fungus</name>
    <dbReference type="NCBI Taxonomy" id="418459"/>
    <lineage>
        <taxon>Eukaryota</taxon>
        <taxon>Fungi</taxon>
        <taxon>Dikarya</taxon>
        <taxon>Basidiomycota</taxon>
        <taxon>Pucciniomycotina</taxon>
        <taxon>Pucciniomycetes</taxon>
        <taxon>Pucciniales</taxon>
        <taxon>Pucciniaceae</taxon>
        <taxon>Puccinia</taxon>
    </lineage>
</organism>
<reference key="1">
    <citation type="submission" date="2007-01" db="EMBL/GenBank/DDBJ databases">
        <title>The Genome Sequence of Puccinia graminis f. sp. tritici Strain CRL 75-36-700-3.</title>
        <authorList>
            <consortium name="The Broad Institute Genome Sequencing Platform"/>
            <person name="Birren B."/>
            <person name="Lander E."/>
            <person name="Galagan J."/>
            <person name="Nusbaum C."/>
            <person name="Devon K."/>
            <person name="Cuomo C."/>
            <person name="Jaffe D."/>
            <person name="Butler J."/>
            <person name="Alvarez P."/>
            <person name="Gnerre S."/>
            <person name="Grabherr M."/>
            <person name="Mauceli E."/>
            <person name="Brockman W."/>
            <person name="Young S."/>
            <person name="LaButti K."/>
            <person name="Sykes S."/>
            <person name="DeCaprio D."/>
            <person name="Crawford M."/>
            <person name="Koehrsen M."/>
            <person name="Engels R."/>
            <person name="Montgomery P."/>
            <person name="Pearson M."/>
            <person name="Howarth C."/>
            <person name="Larson L."/>
            <person name="White J."/>
            <person name="Zeng Q."/>
            <person name="Kodira C."/>
            <person name="Yandava C."/>
            <person name="Alvarado L."/>
            <person name="O'Leary S."/>
            <person name="Szabo L."/>
            <person name="Dean R."/>
            <person name="Schein J."/>
        </authorList>
    </citation>
    <scope>NUCLEOTIDE SEQUENCE</scope>
    <source>
        <strain>CRL 75-36-700-3</strain>
    </source>
</reference>
<feature type="region of interest" description="Disordered" evidence="1">
    <location>
        <begin position="254"/>
        <end position="278"/>
    </location>
</feature>
<dbReference type="STRING" id="418459.E3L1A2"/>
<evidence type="ECO:0008006" key="4">
    <source>
        <dbReference type="Google" id="ProtNLM"/>
    </source>
</evidence>
<dbReference type="AlphaFoldDB" id="E3L1A2"/>
<protein>
    <recommendedName>
        <fullName evidence="4">hAT-like transposase RNase-H fold domain-containing protein</fullName>
    </recommendedName>
</protein>
<sequence length="352" mass="39905">MAVEADRLLKKDSNHNNNISIAKNHIWCFCHKLALILNAGLKSIAESSESGQVDPMANPFDQDGFVDDSDSDDSEDKGPAVRELNVIEKILKKFKSRKRGYIAQNVIKKLIENEQDRQDHEGGKNHFNEYEITQSDWDIVKKLNDIISEFYYVTKKMEGDIPSASMVLAKYRLLQQYLEGKLSTINEDEFKNMINTMLKKINTYINKALACDAILLATALNPSYRLSMIQKWYPLAFPRAQAILEAKFQQRKQALNDQDARDEDTPPPKKNTTLAPGGGLEEDVNFFLDAANAETDTVSAMYLPCITIVDAAPENYDKLAAYLGGKYWLPSSQAADCLTWWKLGSFISYFKF</sequence>
<dbReference type="GO" id="GO:0005634">
    <property type="term" value="C:nucleus"/>
    <property type="evidence" value="ECO:0000318"/>
    <property type="project" value="GO_Central"/>
</dbReference>
<dbReference type="InterPro" id="IPR012337">
    <property type="entry name" value="RNaseH-like_sf"/>
</dbReference>
<accession>E3L1A2</accession>